<feature type="transmembrane region" description="Helical" evidence="1">
    <location>
        <begin position="86"/>
        <end position="108"/>
    </location>
</feature>
<dbReference type="EMBL" id="VYZN01000001">
    <property type="protein sequence ID" value="KAE9544603.1"/>
    <property type="molecule type" value="Genomic_DNA"/>
</dbReference>
<organism evidence="2 3">
    <name type="scientific">Aphis glycines</name>
    <name type="common">Soybean aphid</name>
    <dbReference type="NCBI Taxonomy" id="307491"/>
    <lineage>
        <taxon>Eukaryota</taxon>
        <taxon>Metazoa</taxon>
        <taxon>Ecdysozoa</taxon>
        <taxon>Arthropoda</taxon>
        <taxon>Hexapoda</taxon>
        <taxon>Insecta</taxon>
        <taxon>Pterygota</taxon>
        <taxon>Neoptera</taxon>
        <taxon>Paraneoptera</taxon>
        <taxon>Hemiptera</taxon>
        <taxon>Sternorrhyncha</taxon>
        <taxon>Aphidomorpha</taxon>
        <taxon>Aphidoidea</taxon>
        <taxon>Aphididae</taxon>
        <taxon>Aphidini</taxon>
        <taxon>Aphis</taxon>
        <taxon>Aphis</taxon>
    </lineage>
</organism>
<accession>A0A6G0U6N5</accession>
<evidence type="ECO:0000313" key="2">
    <source>
        <dbReference type="EMBL" id="KAE9544603.1"/>
    </source>
</evidence>
<evidence type="ECO:0000256" key="1">
    <source>
        <dbReference type="SAM" id="Phobius"/>
    </source>
</evidence>
<dbReference type="AlphaFoldDB" id="A0A6G0U6N5"/>
<proteinExistence type="predicted"/>
<feature type="transmembrane region" description="Helical" evidence="1">
    <location>
        <begin position="48"/>
        <end position="66"/>
    </location>
</feature>
<name>A0A6G0U6N5_APHGL</name>
<keyword evidence="1" id="KW-0812">Transmembrane</keyword>
<gene>
    <name evidence="2" type="ORF">AGLY_000145</name>
</gene>
<keyword evidence="1" id="KW-0472">Membrane</keyword>
<keyword evidence="3" id="KW-1185">Reference proteome</keyword>
<sequence length="240" mass="27271">MLRHILWFVESIFSFNFNFKYLPYVVVPILSQCGVNCNYRSLSDSSNIYYNIGQATIIITITAPIQNIPTYSQSGSSNYDQTDTSVAISDLHLPIGYYFSIVLYIYFWKSVSTSFNILNFILYAIIMLESGFVLTSIFNYFSLNFINCITTDYTGLGIKDAEGTVNKEKIESSQLIFYISITILDVSRGGGAKNIKASPSHPLREIFRLNSTFININENLICFLQNIDEDKIINITYNSV</sequence>
<keyword evidence="1" id="KW-1133">Transmembrane helix</keyword>
<comment type="caution">
    <text evidence="2">The sequence shown here is derived from an EMBL/GenBank/DDBJ whole genome shotgun (WGS) entry which is preliminary data.</text>
</comment>
<feature type="transmembrane region" description="Helical" evidence="1">
    <location>
        <begin position="120"/>
        <end position="141"/>
    </location>
</feature>
<reference evidence="2 3" key="1">
    <citation type="submission" date="2019-08" db="EMBL/GenBank/DDBJ databases">
        <title>The genome of the soybean aphid Biotype 1, its phylome, world population structure and adaptation to the North American continent.</title>
        <authorList>
            <person name="Giordano R."/>
            <person name="Donthu R.K."/>
            <person name="Hernandez A.G."/>
            <person name="Wright C.L."/>
            <person name="Zimin A.V."/>
        </authorList>
    </citation>
    <scope>NUCLEOTIDE SEQUENCE [LARGE SCALE GENOMIC DNA]</scope>
    <source>
        <tissue evidence="2">Whole aphids</tissue>
    </source>
</reference>
<protein>
    <submittedName>
        <fullName evidence="2">Uncharacterized protein</fullName>
    </submittedName>
</protein>
<dbReference type="Proteomes" id="UP000475862">
    <property type="component" value="Unassembled WGS sequence"/>
</dbReference>
<evidence type="ECO:0000313" key="3">
    <source>
        <dbReference type="Proteomes" id="UP000475862"/>
    </source>
</evidence>